<dbReference type="EMBL" id="QDFR01000005">
    <property type="protein sequence ID" value="PVE52482.1"/>
    <property type="molecule type" value="Genomic_DNA"/>
</dbReference>
<evidence type="ECO:0000313" key="3">
    <source>
        <dbReference type="Proteomes" id="UP000244335"/>
    </source>
</evidence>
<name>A0AA92C1Q0_RHIRH</name>
<dbReference type="RefSeq" id="WP_116494840.1">
    <property type="nucleotide sequence ID" value="NZ_QDFR01000005.1"/>
</dbReference>
<accession>A0AA92C1Q0</accession>
<dbReference type="Pfam" id="PF08808">
    <property type="entry name" value="RES"/>
    <property type="match status" value="1"/>
</dbReference>
<proteinExistence type="predicted"/>
<dbReference type="AlphaFoldDB" id="A0AA92C1Q0"/>
<evidence type="ECO:0000259" key="1">
    <source>
        <dbReference type="Pfam" id="PF08808"/>
    </source>
</evidence>
<feature type="domain" description="RES" evidence="1">
    <location>
        <begin position="2"/>
        <end position="33"/>
    </location>
</feature>
<reference evidence="2 3" key="1">
    <citation type="submission" date="2018-04" db="EMBL/GenBank/DDBJ databases">
        <authorList>
            <person name="Hagen T."/>
        </authorList>
    </citation>
    <scope>NUCLEOTIDE SEQUENCE [LARGE SCALE GENOMIC DNA]</scope>
    <source>
        <strain evidence="2 3">TPD7009</strain>
    </source>
</reference>
<protein>
    <recommendedName>
        <fullName evidence="1">RES domain-containing protein</fullName>
    </recommendedName>
</protein>
<sequence length="48" mass="5283">MRGAWYCALVIETALAEVSFHLARELVAIDRFETVIAYATSPLIRAGS</sequence>
<organism evidence="2 3">
    <name type="scientific">Rhizobium rhizogenes</name>
    <name type="common">Agrobacterium rhizogenes</name>
    <dbReference type="NCBI Taxonomy" id="359"/>
    <lineage>
        <taxon>Bacteria</taxon>
        <taxon>Pseudomonadati</taxon>
        <taxon>Pseudomonadota</taxon>
        <taxon>Alphaproteobacteria</taxon>
        <taxon>Hyphomicrobiales</taxon>
        <taxon>Rhizobiaceae</taxon>
        <taxon>Rhizobium/Agrobacterium group</taxon>
        <taxon>Rhizobium</taxon>
    </lineage>
</organism>
<comment type="caution">
    <text evidence="2">The sequence shown here is derived from an EMBL/GenBank/DDBJ whole genome shotgun (WGS) entry which is preliminary data.</text>
</comment>
<dbReference type="Proteomes" id="UP000244335">
    <property type="component" value="Unassembled WGS sequence"/>
</dbReference>
<dbReference type="InterPro" id="IPR014914">
    <property type="entry name" value="RES_dom"/>
</dbReference>
<evidence type="ECO:0000313" key="2">
    <source>
        <dbReference type="EMBL" id="PVE52482.1"/>
    </source>
</evidence>
<gene>
    <name evidence="2" type="ORF">DC430_15650</name>
</gene>